<gene>
    <name evidence="4" type="primary">Tln1</name>
    <name evidence="4" type="ORF">PEDTOR_R14405</name>
</gene>
<evidence type="ECO:0000256" key="1">
    <source>
        <dbReference type="ARBA" id="ARBA00004496"/>
    </source>
</evidence>
<dbReference type="Gene3D" id="1.20.1420.10">
    <property type="entry name" value="Talin, central domain"/>
    <property type="match status" value="1"/>
</dbReference>
<dbReference type="InterPro" id="IPR036723">
    <property type="entry name" value="Alpha-catenin/vinculin-like_sf"/>
</dbReference>
<feature type="non-terminal residue" evidence="4">
    <location>
        <position position="1"/>
    </location>
</feature>
<reference evidence="4 5" key="1">
    <citation type="submission" date="2019-09" db="EMBL/GenBank/DDBJ databases">
        <title>Bird 10,000 Genomes (B10K) Project - Family phase.</title>
        <authorList>
            <person name="Zhang G."/>
        </authorList>
    </citation>
    <scope>NUCLEOTIDE SEQUENCE [LARGE SCALE GENOMIC DNA]</scope>
    <source>
        <strain evidence="4">B10K-DU-029-80</strain>
        <tissue evidence="4">Muscle</tissue>
    </source>
</reference>
<dbReference type="GO" id="GO:0051015">
    <property type="term" value="F:actin filament binding"/>
    <property type="evidence" value="ECO:0007669"/>
    <property type="project" value="InterPro"/>
</dbReference>
<dbReference type="GO" id="GO:0030036">
    <property type="term" value="P:actin cytoskeleton organization"/>
    <property type="evidence" value="ECO:0007669"/>
    <property type="project" value="TreeGrafter"/>
</dbReference>
<comment type="subcellular location">
    <subcellularLocation>
        <location evidence="1">Cytoplasm</location>
    </subcellularLocation>
</comment>
<evidence type="ECO:0000313" key="5">
    <source>
        <dbReference type="Proteomes" id="UP000565207"/>
    </source>
</evidence>
<feature type="non-terminal residue" evidence="4">
    <location>
        <position position="155"/>
    </location>
</feature>
<dbReference type="Gene3D" id="1.20.120.230">
    <property type="entry name" value="Alpha-catenin/vinculin-like"/>
    <property type="match status" value="1"/>
</dbReference>
<dbReference type="SUPFAM" id="SSF47220">
    <property type="entry name" value="alpha-catenin/vinculin-like"/>
    <property type="match status" value="1"/>
</dbReference>
<dbReference type="PANTHER" id="PTHR19981">
    <property type="entry name" value="TALIN"/>
    <property type="match status" value="1"/>
</dbReference>
<protein>
    <submittedName>
        <fullName evidence="4">TLN1 protein</fullName>
    </submittedName>
</protein>
<organism evidence="4 5">
    <name type="scientific">Pedionomus torquatus</name>
    <name type="common">Plains-wanderer</name>
    <dbReference type="NCBI Taxonomy" id="227192"/>
    <lineage>
        <taxon>Eukaryota</taxon>
        <taxon>Metazoa</taxon>
        <taxon>Chordata</taxon>
        <taxon>Craniata</taxon>
        <taxon>Vertebrata</taxon>
        <taxon>Euteleostomi</taxon>
        <taxon>Archelosauria</taxon>
        <taxon>Archosauria</taxon>
        <taxon>Dinosauria</taxon>
        <taxon>Saurischia</taxon>
        <taxon>Theropoda</taxon>
        <taxon>Coelurosauria</taxon>
        <taxon>Aves</taxon>
        <taxon>Neognathae</taxon>
        <taxon>Neoaves</taxon>
        <taxon>Charadriiformes</taxon>
        <taxon>Pedionomidae</taxon>
        <taxon>Pedionomus</taxon>
    </lineage>
</organism>
<dbReference type="EMBL" id="VZRU01020065">
    <property type="protein sequence ID" value="NWW54527.1"/>
    <property type="molecule type" value="Genomic_DNA"/>
</dbReference>
<dbReference type="InterPro" id="IPR015009">
    <property type="entry name" value="Vinculin-bd_dom"/>
</dbReference>
<accession>A0A7K6NZR1</accession>
<proteinExistence type="predicted"/>
<dbReference type="GO" id="GO:0005737">
    <property type="term" value="C:cytoplasm"/>
    <property type="evidence" value="ECO:0007669"/>
    <property type="project" value="UniProtKB-SubCell"/>
</dbReference>
<comment type="caution">
    <text evidence="4">The sequence shown here is derived from an EMBL/GenBank/DDBJ whole genome shotgun (WGS) entry which is preliminary data.</text>
</comment>
<dbReference type="GO" id="GO:0005886">
    <property type="term" value="C:plasma membrane"/>
    <property type="evidence" value="ECO:0007669"/>
    <property type="project" value="TreeGrafter"/>
</dbReference>
<feature type="domain" description="Vinculin-binding site-containing" evidence="3">
    <location>
        <begin position="18"/>
        <end position="104"/>
    </location>
</feature>
<dbReference type="Pfam" id="PF08913">
    <property type="entry name" value="VBS"/>
    <property type="match status" value="1"/>
</dbReference>
<dbReference type="Proteomes" id="UP000565207">
    <property type="component" value="Unassembled WGS sequence"/>
</dbReference>
<evidence type="ECO:0000259" key="3">
    <source>
        <dbReference type="Pfam" id="PF08913"/>
    </source>
</evidence>
<name>A0A7K6NZR1_PEDTO</name>
<evidence type="ECO:0000313" key="4">
    <source>
        <dbReference type="EMBL" id="NWW54527.1"/>
    </source>
</evidence>
<dbReference type="PANTHER" id="PTHR19981:SF7">
    <property type="entry name" value="TALIN-1"/>
    <property type="match status" value="1"/>
</dbReference>
<dbReference type="GO" id="GO:0005925">
    <property type="term" value="C:focal adhesion"/>
    <property type="evidence" value="ECO:0007669"/>
    <property type="project" value="TreeGrafter"/>
</dbReference>
<dbReference type="AlphaFoldDB" id="A0A7K6NZR1"/>
<sequence length="155" mass="16686">AFPSIRPLHLLLFHQQMESTTNPDGLASQLTNDYGQLAQEVKLAALTMGNNLIGSHIKHQMQDLDHDCAALVTKAGALQCSPSHAYTKKELIGSMHKVSEKVSGLERGAGNHRTQACITAASTLSGIIAYLDTTIMFATAGILSRENSNSFADHR</sequence>
<dbReference type="GO" id="GO:0098609">
    <property type="term" value="P:cell-cell adhesion"/>
    <property type="evidence" value="ECO:0007669"/>
    <property type="project" value="TreeGrafter"/>
</dbReference>
<keyword evidence="5" id="KW-1185">Reference proteome</keyword>
<dbReference type="GO" id="GO:0005178">
    <property type="term" value="F:integrin binding"/>
    <property type="evidence" value="ECO:0007669"/>
    <property type="project" value="TreeGrafter"/>
</dbReference>
<keyword evidence="2" id="KW-0963">Cytoplasm</keyword>
<evidence type="ECO:0000256" key="2">
    <source>
        <dbReference type="ARBA" id="ARBA00022490"/>
    </source>
</evidence>